<feature type="region of interest" description="Disordered" evidence="1">
    <location>
        <begin position="316"/>
        <end position="431"/>
    </location>
</feature>
<feature type="compositionally biased region" description="Low complexity" evidence="1">
    <location>
        <begin position="561"/>
        <end position="577"/>
    </location>
</feature>
<evidence type="ECO:0000313" key="3">
    <source>
        <dbReference type="Proteomes" id="UP000654075"/>
    </source>
</evidence>
<feature type="region of interest" description="Disordered" evidence="1">
    <location>
        <begin position="532"/>
        <end position="577"/>
    </location>
</feature>
<evidence type="ECO:0000313" key="2">
    <source>
        <dbReference type="EMBL" id="CAE8621083.1"/>
    </source>
</evidence>
<comment type="caution">
    <text evidence="2">The sequence shown here is derived from an EMBL/GenBank/DDBJ whole genome shotgun (WGS) entry which is preliminary data.</text>
</comment>
<dbReference type="OrthoDB" id="444242at2759"/>
<evidence type="ECO:0000256" key="1">
    <source>
        <dbReference type="SAM" id="MobiDB-lite"/>
    </source>
</evidence>
<dbReference type="Proteomes" id="UP000654075">
    <property type="component" value="Unassembled WGS sequence"/>
</dbReference>
<protein>
    <submittedName>
        <fullName evidence="2">Uncharacterized protein</fullName>
    </submittedName>
</protein>
<feature type="compositionally biased region" description="Low complexity" evidence="1">
    <location>
        <begin position="377"/>
        <end position="411"/>
    </location>
</feature>
<dbReference type="AlphaFoldDB" id="A0A813G8A5"/>
<dbReference type="EMBL" id="CAJNNV010027642">
    <property type="protein sequence ID" value="CAE8621083.1"/>
    <property type="molecule type" value="Genomic_DNA"/>
</dbReference>
<feature type="non-terminal residue" evidence="2">
    <location>
        <position position="641"/>
    </location>
</feature>
<proteinExistence type="predicted"/>
<name>A0A813G8A5_POLGL</name>
<gene>
    <name evidence="2" type="ORF">PGLA1383_LOCUS38605</name>
</gene>
<feature type="non-terminal residue" evidence="2">
    <location>
        <position position="1"/>
    </location>
</feature>
<dbReference type="SUPFAM" id="SSF81995">
    <property type="entry name" value="beta-sandwich domain of Sec23/24"/>
    <property type="match status" value="1"/>
</dbReference>
<sequence>ATGGPQGHAHLAEWLEADISARQVDHVRQRLGEIVQDATARSHVLEQALAELHADLDKRAAIILELAERQNRFAGDDDTLEMSMGESGGLEQEALEAELQHQRGLFELRSEQVQGLEERLAALLAREVPRVHALRTWIAVHEPLSSQRLEASSAMAAQEETLIADVEAMRQDKSQRLASAEDEWRSDRRRIEEASAAAKRSSVSVSQRAAAMHKKREEMLSAVDSLVRDERTSASRIATIAELVERDRRRAIETTARRLRAAAASQAEPRPLPQSWSKEQQAEAMAEAKRIVDAARGQQVDLLGELRNEAAAAAAELRKVKEEMDEAAAHETSAERELGISESCEATAAPSVASAGRKVPPDTSRRGSPFAAPSLHQQQQQQQPQQQQQIQQQQPKQQQPRQQQQQQQQQPSGTATAPRQPTEGVAESQKIVVLEQRCHGREGEIERAAEQLRELERGFEADEAQRLDSEQQLRSKVEEFQEALESCKGKQRAASAGVLKRFRGSQSSAAEAEQRVAELKLRRDALGRDLDEARLKVQQSAKRSPRRSQGERASSQTPAVPEATLASSSAPSAPARSVPALADVKSRAEEGCPELYPFYIQVLPLIKGVAVSSLRKPRQRFEARQLVLSTDLQRIELWPLP</sequence>
<feature type="region of interest" description="Disordered" evidence="1">
    <location>
        <begin position="485"/>
        <end position="511"/>
    </location>
</feature>
<reference evidence="2" key="1">
    <citation type="submission" date="2021-02" db="EMBL/GenBank/DDBJ databases">
        <authorList>
            <person name="Dougan E. K."/>
            <person name="Rhodes N."/>
            <person name="Thang M."/>
            <person name="Chan C."/>
        </authorList>
    </citation>
    <scope>NUCLEOTIDE SEQUENCE</scope>
</reference>
<accession>A0A813G8A5</accession>
<keyword evidence="3" id="KW-1185">Reference proteome</keyword>
<organism evidence="2 3">
    <name type="scientific">Polarella glacialis</name>
    <name type="common">Dinoflagellate</name>
    <dbReference type="NCBI Taxonomy" id="89957"/>
    <lineage>
        <taxon>Eukaryota</taxon>
        <taxon>Sar</taxon>
        <taxon>Alveolata</taxon>
        <taxon>Dinophyceae</taxon>
        <taxon>Suessiales</taxon>
        <taxon>Suessiaceae</taxon>
        <taxon>Polarella</taxon>
    </lineage>
</organism>
<feature type="region of interest" description="Disordered" evidence="1">
    <location>
        <begin position="260"/>
        <end position="288"/>
    </location>
</feature>
<feature type="compositionally biased region" description="Basic and acidic residues" evidence="1">
    <location>
        <begin position="316"/>
        <end position="339"/>
    </location>
</feature>